<name>A0ACC1MIF6_9HYPO</name>
<keyword evidence="2" id="KW-1185">Reference proteome</keyword>
<accession>A0ACC1MIF6</accession>
<proteinExistence type="predicted"/>
<gene>
    <name evidence="1" type="ORF">NQ176_g10119</name>
</gene>
<reference evidence="1" key="1">
    <citation type="submission" date="2022-08" db="EMBL/GenBank/DDBJ databases">
        <title>Genome Sequence of Lecanicillium fungicola.</title>
        <authorList>
            <person name="Buettner E."/>
        </authorList>
    </citation>
    <scope>NUCLEOTIDE SEQUENCE</scope>
    <source>
        <strain evidence="1">Babe33</strain>
    </source>
</reference>
<dbReference type="EMBL" id="JANJQO010002603">
    <property type="protein sequence ID" value="KAJ2966508.1"/>
    <property type="molecule type" value="Genomic_DNA"/>
</dbReference>
<evidence type="ECO:0000313" key="1">
    <source>
        <dbReference type="EMBL" id="KAJ2966508.1"/>
    </source>
</evidence>
<dbReference type="Proteomes" id="UP001143910">
    <property type="component" value="Unassembled WGS sequence"/>
</dbReference>
<sequence>MTDRGMNVDGWRQDDVETDASCGPREAINEAVKEAGWVDGSLNNECKELNECMGESVLSSQAEAESVDGEEEQEGGGVGIQTP</sequence>
<organism evidence="1 2">
    <name type="scientific">Zarea fungicola</name>
    <dbReference type="NCBI Taxonomy" id="93591"/>
    <lineage>
        <taxon>Eukaryota</taxon>
        <taxon>Fungi</taxon>
        <taxon>Dikarya</taxon>
        <taxon>Ascomycota</taxon>
        <taxon>Pezizomycotina</taxon>
        <taxon>Sordariomycetes</taxon>
        <taxon>Hypocreomycetidae</taxon>
        <taxon>Hypocreales</taxon>
        <taxon>Cordycipitaceae</taxon>
        <taxon>Zarea</taxon>
    </lineage>
</organism>
<comment type="caution">
    <text evidence="1">The sequence shown here is derived from an EMBL/GenBank/DDBJ whole genome shotgun (WGS) entry which is preliminary data.</text>
</comment>
<evidence type="ECO:0000313" key="2">
    <source>
        <dbReference type="Proteomes" id="UP001143910"/>
    </source>
</evidence>
<protein>
    <submittedName>
        <fullName evidence="1">Uncharacterized protein</fullName>
    </submittedName>
</protein>